<dbReference type="CDD" id="cd20736">
    <property type="entry name" value="PoNe_Nuclease"/>
    <property type="match status" value="1"/>
</dbReference>
<sequence>MDRKRTGSIAEEKAAAEYIKKGYVILCRNFYCRTGEIDIIAKNTAFLVFCEVKYRATLTFGSGAQAVTKTKIRRIIRAAKEYLYIKSLDLSELQPRFDVAVVTKESLEIIENAFGVDEYENQPV</sequence>
<accession>A0A645ADY7</accession>
<dbReference type="PANTHER" id="PTHR34039:SF1">
    <property type="entry name" value="UPF0102 PROTEIN YRAN"/>
    <property type="match status" value="1"/>
</dbReference>
<dbReference type="InterPro" id="IPR003509">
    <property type="entry name" value="UPF0102_YraN-like"/>
</dbReference>
<name>A0A645ADY7_9ZZZZ</name>
<dbReference type="HAMAP" id="MF_00048">
    <property type="entry name" value="UPF0102"/>
    <property type="match status" value="1"/>
</dbReference>
<dbReference type="AlphaFoldDB" id="A0A645ADY7"/>
<proteinExistence type="inferred from homology"/>
<dbReference type="GO" id="GO:0003676">
    <property type="term" value="F:nucleic acid binding"/>
    <property type="evidence" value="ECO:0007669"/>
    <property type="project" value="InterPro"/>
</dbReference>
<comment type="caution">
    <text evidence="1">The sequence shown here is derived from an EMBL/GenBank/DDBJ whole genome shotgun (WGS) entry which is preliminary data.</text>
</comment>
<dbReference type="EMBL" id="VSSQ01012996">
    <property type="protein sequence ID" value="MPM50501.1"/>
    <property type="molecule type" value="Genomic_DNA"/>
</dbReference>
<evidence type="ECO:0000313" key="1">
    <source>
        <dbReference type="EMBL" id="MPM50501.1"/>
    </source>
</evidence>
<dbReference type="Gene3D" id="3.40.1350.10">
    <property type="match status" value="1"/>
</dbReference>
<dbReference type="Pfam" id="PF02021">
    <property type="entry name" value="UPF0102"/>
    <property type="match status" value="1"/>
</dbReference>
<dbReference type="InterPro" id="IPR011856">
    <property type="entry name" value="tRNA_endonuc-like_dom_sf"/>
</dbReference>
<dbReference type="InterPro" id="IPR011335">
    <property type="entry name" value="Restrct_endonuc-II-like"/>
</dbReference>
<dbReference type="NCBIfam" id="NF009150">
    <property type="entry name" value="PRK12497.1-3"/>
    <property type="match status" value="1"/>
</dbReference>
<reference evidence="1" key="1">
    <citation type="submission" date="2019-08" db="EMBL/GenBank/DDBJ databases">
        <authorList>
            <person name="Kucharzyk K."/>
            <person name="Murdoch R.W."/>
            <person name="Higgins S."/>
            <person name="Loffler F."/>
        </authorList>
    </citation>
    <scope>NUCLEOTIDE SEQUENCE</scope>
</reference>
<dbReference type="NCBIfam" id="TIGR00252">
    <property type="entry name" value="YraN family protein"/>
    <property type="match status" value="1"/>
</dbReference>
<protein>
    <submittedName>
        <fullName evidence="1">Uncharacterized protein</fullName>
    </submittedName>
</protein>
<dbReference type="SUPFAM" id="SSF52980">
    <property type="entry name" value="Restriction endonuclease-like"/>
    <property type="match status" value="1"/>
</dbReference>
<gene>
    <name evidence="1" type="ORF">SDC9_97243</name>
</gene>
<organism evidence="1">
    <name type="scientific">bioreactor metagenome</name>
    <dbReference type="NCBI Taxonomy" id="1076179"/>
    <lineage>
        <taxon>unclassified sequences</taxon>
        <taxon>metagenomes</taxon>
        <taxon>ecological metagenomes</taxon>
    </lineage>
</organism>
<dbReference type="PANTHER" id="PTHR34039">
    <property type="entry name" value="UPF0102 PROTEIN YRAN"/>
    <property type="match status" value="1"/>
</dbReference>